<keyword evidence="4" id="KW-1185">Reference proteome</keyword>
<reference evidence="3" key="1">
    <citation type="journal article" date="2020" name="Phytopathology">
        <title>Genome sequence of the chestnut blight fungus Cryphonectria parasitica EP155: A fundamental resource for an archetypical invasive plant pathogen.</title>
        <authorList>
            <person name="Crouch J.A."/>
            <person name="Dawe A."/>
            <person name="Aerts A."/>
            <person name="Barry K."/>
            <person name="Churchill A.C.L."/>
            <person name="Grimwood J."/>
            <person name="Hillman B."/>
            <person name="Milgroom M.G."/>
            <person name="Pangilinan J."/>
            <person name="Smith M."/>
            <person name="Salamov A."/>
            <person name="Schmutz J."/>
            <person name="Yadav J."/>
            <person name="Grigoriev I.V."/>
            <person name="Nuss D."/>
        </authorList>
    </citation>
    <scope>NUCLEOTIDE SEQUENCE</scope>
    <source>
        <strain evidence="3">EP155</strain>
    </source>
</reference>
<evidence type="ECO:0000256" key="1">
    <source>
        <dbReference type="SAM" id="Phobius"/>
    </source>
</evidence>
<sequence length="155" mass="16991">MASRLPTIPRLVFTVFEPLSLLAGWAGATLNPAWFVTEQTSTGLSSAVDDNARLVALQLGNTYGLVFLVASAVLYTTSEIKVVRNYLIACWIADISHVYVCYHVLGWVRFANVAGWNSMTWGNVGVTTMLCLTRTAYLLGFFGPDVPVATQRKLQ</sequence>
<evidence type="ECO:0000313" key="3">
    <source>
        <dbReference type="EMBL" id="KAF3765118.1"/>
    </source>
</evidence>
<dbReference type="PANTHER" id="PTHR37019:SF2">
    <property type="entry name" value="EXPERA DOMAIN-CONTAINING PROTEIN"/>
    <property type="match status" value="1"/>
</dbReference>
<dbReference type="AlphaFoldDB" id="A0A9P4Y1U6"/>
<dbReference type="PANTHER" id="PTHR37019">
    <property type="entry name" value="CHROMOSOME 1, WHOLE GENOME SHOTGUN SEQUENCE"/>
    <property type="match status" value="1"/>
</dbReference>
<dbReference type="RefSeq" id="XP_040776079.1">
    <property type="nucleotide sequence ID" value="XM_040917322.1"/>
</dbReference>
<dbReference type="Pfam" id="PF24803">
    <property type="entry name" value="DUF7704"/>
    <property type="match status" value="1"/>
</dbReference>
<protein>
    <recommendedName>
        <fullName evidence="2">DUF7704 domain-containing protein</fullName>
    </recommendedName>
</protein>
<dbReference type="OrthoDB" id="2937326at2759"/>
<organism evidence="3 4">
    <name type="scientific">Cryphonectria parasitica (strain ATCC 38755 / EP155)</name>
    <dbReference type="NCBI Taxonomy" id="660469"/>
    <lineage>
        <taxon>Eukaryota</taxon>
        <taxon>Fungi</taxon>
        <taxon>Dikarya</taxon>
        <taxon>Ascomycota</taxon>
        <taxon>Pezizomycotina</taxon>
        <taxon>Sordariomycetes</taxon>
        <taxon>Sordariomycetidae</taxon>
        <taxon>Diaporthales</taxon>
        <taxon>Cryphonectriaceae</taxon>
        <taxon>Cryphonectria-Endothia species complex</taxon>
        <taxon>Cryphonectria</taxon>
    </lineage>
</organism>
<feature type="transmembrane region" description="Helical" evidence="1">
    <location>
        <begin position="120"/>
        <end position="143"/>
    </location>
</feature>
<keyword evidence="1" id="KW-0472">Membrane</keyword>
<dbReference type="EMBL" id="MU032348">
    <property type="protein sequence ID" value="KAF3765118.1"/>
    <property type="molecule type" value="Genomic_DNA"/>
</dbReference>
<feature type="transmembrane region" description="Helical" evidence="1">
    <location>
        <begin position="55"/>
        <end position="74"/>
    </location>
</feature>
<feature type="domain" description="DUF7704" evidence="2">
    <location>
        <begin position="2"/>
        <end position="144"/>
    </location>
</feature>
<accession>A0A9P4Y1U6</accession>
<dbReference type="Proteomes" id="UP000803844">
    <property type="component" value="Unassembled WGS sequence"/>
</dbReference>
<keyword evidence="1" id="KW-1133">Transmembrane helix</keyword>
<gene>
    <name evidence="3" type="ORF">M406DRAFT_259831</name>
</gene>
<name>A0A9P4Y1U6_CRYP1</name>
<comment type="caution">
    <text evidence="3">The sequence shown here is derived from an EMBL/GenBank/DDBJ whole genome shotgun (WGS) entry which is preliminary data.</text>
</comment>
<evidence type="ECO:0000259" key="2">
    <source>
        <dbReference type="Pfam" id="PF24803"/>
    </source>
</evidence>
<evidence type="ECO:0000313" key="4">
    <source>
        <dbReference type="Proteomes" id="UP000803844"/>
    </source>
</evidence>
<keyword evidence="1" id="KW-0812">Transmembrane</keyword>
<feature type="transmembrane region" description="Helical" evidence="1">
    <location>
        <begin position="86"/>
        <end position="108"/>
    </location>
</feature>
<dbReference type="InterPro" id="IPR056121">
    <property type="entry name" value="DUF7704"/>
</dbReference>
<feature type="transmembrane region" description="Helical" evidence="1">
    <location>
        <begin position="12"/>
        <end position="35"/>
    </location>
</feature>
<proteinExistence type="predicted"/>
<dbReference type="GeneID" id="63834451"/>